<dbReference type="Proteomes" id="UP001464891">
    <property type="component" value="Unassembled WGS sequence"/>
</dbReference>
<comment type="caution">
    <text evidence="2">The sequence shown here is derived from an EMBL/GenBank/DDBJ whole genome shotgun (WGS) entry which is preliminary data.</text>
</comment>
<proteinExistence type="predicted"/>
<keyword evidence="3" id="KW-1185">Reference proteome</keyword>
<organism evidence="2 3">
    <name type="scientific">Trichocoleus desertorum GB2-A4</name>
    <dbReference type="NCBI Taxonomy" id="2933944"/>
    <lineage>
        <taxon>Bacteria</taxon>
        <taxon>Bacillati</taxon>
        <taxon>Cyanobacteriota</taxon>
        <taxon>Cyanophyceae</taxon>
        <taxon>Leptolyngbyales</taxon>
        <taxon>Trichocoleusaceae</taxon>
        <taxon>Trichocoleus</taxon>
    </lineage>
</organism>
<feature type="region of interest" description="Disordered" evidence="1">
    <location>
        <begin position="1"/>
        <end position="37"/>
    </location>
</feature>
<accession>A0ABV0J7J9</accession>
<gene>
    <name evidence="2" type="ORF">NC998_11660</name>
</gene>
<dbReference type="EMBL" id="JAMPKM010000006">
    <property type="protein sequence ID" value="MEP0817749.1"/>
    <property type="molecule type" value="Genomic_DNA"/>
</dbReference>
<evidence type="ECO:0000313" key="2">
    <source>
        <dbReference type="EMBL" id="MEP0817749.1"/>
    </source>
</evidence>
<reference evidence="2 3" key="1">
    <citation type="submission" date="2022-04" db="EMBL/GenBank/DDBJ databases">
        <title>Positive selection, recombination, and allopatry shape intraspecific diversity of widespread and dominant cyanobacteria.</title>
        <authorList>
            <person name="Wei J."/>
            <person name="Shu W."/>
            <person name="Hu C."/>
        </authorList>
    </citation>
    <scope>NUCLEOTIDE SEQUENCE [LARGE SCALE GENOMIC DNA]</scope>
    <source>
        <strain evidence="2 3">GB2-A4</strain>
    </source>
</reference>
<sequence length="159" mass="16375">MSTANLSNGSDANQSTNQGALSSNSVPGPGNAASTTLNLGTAAPANLVASPTSSPIPQIQPGQFVQPALDTKAKVELLTVKRIKDPETSVNGPNARNPDTSETYEAVSLDRSTGSISLFQLRPSASADACVWLRIPEGGNAIDIFIPKTVAFDNVPTAN</sequence>
<name>A0ABV0J7J9_9CYAN</name>
<evidence type="ECO:0000256" key="1">
    <source>
        <dbReference type="SAM" id="MobiDB-lite"/>
    </source>
</evidence>
<protein>
    <submittedName>
        <fullName evidence="2">Uncharacterized protein</fullName>
    </submittedName>
</protein>
<evidence type="ECO:0000313" key="3">
    <source>
        <dbReference type="Proteomes" id="UP001464891"/>
    </source>
</evidence>